<reference evidence="2 3" key="1">
    <citation type="submission" date="2024-08" db="EMBL/GenBank/DDBJ databases">
        <authorList>
            <person name="Cucini C."/>
            <person name="Frati F."/>
        </authorList>
    </citation>
    <scope>NUCLEOTIDE SEQUENCE [LARGE SCALE GENOMIC DNA]</scope>
</reference>
<gene>
    <name evidence="2" type="ORF">ODALV1_LOCUS31546</name>
</gene>
<organism evidence="2 3">
    <name type="scientific">Orchesella dallaii</name>
    <dbReference type="NCBI Taxonomy" id="48710"/>
    <lineage>
        <taxon>Eukaryota</taxon>
        <taxon>Metazoa</taxon>
        <taxon>Ecdysozoa</taxon>
        <taxon>Arthropoda</taxon>
        <taxon>Hexapoda</taxon>
        <taxon>Collembola</taxon>
        <taxon>Entomobryomorpha</taxon>
        <taxon>Entomobryoidea</taxon>
        <taxon>Orchesellidae</taxon>
        <taxon>Orchesellinae</taxon>
        <taxon>Orchesella</taxon>
    </lineage>
</organism>
<name>A0ABP1S9Z4_9HEXA</name>
<feature type="region of interest" description="Disordered" evidence="1">
    <location>
        <begin position="1"/>
        <end position="88"/>
    </location>
</feature>
<keyword evidence="3" id="KW-1185">Reference proteome</keyword>
<evidence type="ECO:0000256" key="1">
    <source>
        <dbReference type="SAM" id="MobiDB-lite"/>
    </source>
</evidence>
<feature type="compositionally biased region" description="Basic and acidic residues" evidence="1">
    <location>
        <begin position="47"/>
        <end position="80"/>
    </location>
</feature>
<proteinExistence type="predicted"/>
<protein>
    <submittedName>
        <fullName evidence="2">Uncharacterized protein</fullName>
    </submittedName>
</protein>
<dbReference type="Proteomes" id="UP001642540">
    <property type="component" value="Unassembled WGS sequence"/>
</dbReference>
<comment type="caution">
    <text evidence="2">The sequence shown here is derived from an EMBL/GenBank/DDBJ whole genome shotgun (WGS) entry which is preliminary data.</text>
</comment>
<evidence type="ECO:0000313" key="3">
    <source>
        <dbReference type="Proteomes" id="UP001642540"/>
    </source>
</evidence>
<accession>A0ABP1S9Z4</accession>
<sequence>MLMRDLNAGKGVIGDDGKPVVGRVFSRVYQMPGESKLKSNKSRRHRKADESPACKHDKGSPPRPQSSHDGKSRKMRENSNHRNNNCTSICPACGRRISEEAMKQHSLFCKGATKKVK</sequence>
<dbReference type="EMBL" id="CAXLJM020000177">
    <property type="protein sequence ID" value="CAL8148833.1"/>
    <property type="molecule type" value="Genomic_DNA"/>
</dbReference>
<evidence type="ECO:0000313" key="2">
    <source>
        <dbReference type="EMBL" id="CAL8148833.1"/>
    </source>
</evidence>